<name>A0A6G1SHM1_9ACAR</name>
<dbReference type="EMBL" id="GGYP01004642">
    <property type="protein sequence ID" value="MDE49413.1"/>
    <property type="molecule type" value="Transcribed_RNA"/>
</dbReference>
<evidence type="ECO:0000256" key="9">
    <source>
        <dbReference type="SAM" id="MobiDB-lite"/>
    </source>
</evidence>
<evidence type="ECO:0000256" key="4">
    <source>
        <dbReference type="ARBA" id="ARBA00022892"/>
    </source>
</evidence>
<gene>
    <name evidence="10" type="primary">NAPG</name>
    <name evidence="10" type="ORF">g.20588</name>
</gene>
<evidence type="ECO:0000256" key="2">
    <source>
        <dbReference type="ARBA" id="ARBA00010050"/>
    </source>
</evidence>
<reference evidence="10" key="1">
    <citation type="submission" date="2018-10" db="EMBL/GenBank/DDBJ databases">
        <title>Transcriptome assembly of Aceria tosichella (Wheat curl mite) Type 2.</title>
        <authorList>
            <person name="Scully E.D."/>
            <person name="Geib S.M."/>
            <person name="Palmer N.A."/>
            <person name="Gupta A.K."/>
            <person name="Sarath G."/>
            <person name="Tatineni S."/>
        </authorList>
    </citation>
    <scope>NUCLEOTIDE SEQUENCE</scope>
    <source>
        <strain evidence="10">LincolnNE</strain>
    </source>
</reference>
<dbReference type="InterPro" id="IPR011990">
    <property type="entry name" value="TPR-like_helical_dom_sf"/>
</dbReference>
<protein>
    <recommendedName>
        <fullName evidence="7">Gamma-soluble NSF attachment protein</fullName>
    </recommendedName>
    <alternativeName>
        <fullName evidence="8">N-ethylmaleimide-sensitive factor attachment protein gamma</fullName>
    </alternativeName>
</protein>
<keyword evidence="4" id="KW-0931">ER-Golgi transport</keyword>
<dbReference type="AlphaFoldDB" id="A0A6G1SHM1"/>
<evidence type="ECO:0000256" key="1">
    <source>
        <dbReference type="ARBA" id="ARBA00004170"/>
    </source>
</evidence>
<keyword evidence="5" id="KW-0653">Protein transport</keyword>
<evidence type="ECO:0000256" key="6">
    <source>
        <dbReference type="ARBA" id="ARBA00023136"/>
    </source>
</evidence>
<dbReference type="GO" id="GO:0005483">
    <property type="term" value="F:soluble NSF attachment protein activity"/>
    <property type="evidence" value="ECO:0007669"/>
    <property type="project" value="TreeGrafter"/>
</dbReference>
<comment type="subcellular location">
    <subcellularLocation>
        <location evidence="1">Membrane</location>
        <topology evidence="1">Peripheral membrane protein</topology>
    </subcellularLocation>
</comment>
<dbReference type="GO" id="GO:0019905">
    <property type="term" value="F:syntaxin binding"/>
    <property type="evidence" value="ECO:0007669"/>
    <property type="project" value="TreeGrafter"/>
</dbReference>
<evidence type="ECO:0000256" key="7">
    <source>
        <dbReference type="ARBA" id="ARBA00040047"/>
    </source>
</evidence>
<dbReference type="SUPFAM" id="SSF48452">
    <property type="entry name" value="TPR-like"/>
    <property type="match status" value="1"/>
</dbReference>
<keyword evidence="3" id="KW-0813">Transport</keyword>
<dbReference type="Pfam" id="PF14938">
    <property type="entry name" value="SNAP"/>
    <property type="match status" value="1"/>
</dbReference>
<dbReference type="PANTHER" id="PTHR13768">
    <property type="entry name" value="SOLUBLE NSF ATTACHMENT PROTEIN SNAP"/>
    <property type="match status" value="1"/>
</dbReference>
<dbReference type="Gene3D" id="1.25.40.10">
    <property type="entry name" value="Tetratricopeptide repeat domain"/>
    <property type="match status" value="1"/>
</dbReference>
<feature type="compositionally biased region" description="Polar residues" evidence="9">
    <location>
        <begin position="280"/>
        <end position="293"/>
    </location>
</feature>
<accession>A0A6G1SHM1</accession>
<dbReference type="PANTHER" id="PTHR13768:SF2">
    <property type="entry name" value="GAMMA-SOLUBLE NSF ATTACHMENT PROTEIN"/>
    <property type="match status" value="1"/>
</dbReference>
<dbReference type="GO" id="GO:0016192">
    <property type="term" value="P:vesicle-mediated transport"/>
    <property type="evidence" value="ECO:0007669"/>
    <property type="project" value="UniProtKB-KW"/>
</dbReference>
<dbReference type="GO" id="GO:0031201">
    <property type="term" value="C:SNARE complex"/>
    <property type="evidence" value="ECO:0007669"/>
    <property type="project" value="TreeGrafter"/>
</dbReference>
<feature type="region of interest" description="Disordered" evidence="9">
    <location>
        <begin position="280"/>
        <end position="306"/>
    </location>
</feature>
<evidence type="ECO:0000256" key="3">
    <source>
        <dbReference type="ARBA" id="ARBA00022448"/>
    </source>
</evidence>
<evidence type="ECO:0000256" key="8">
    <source>
        <dbReference type="ARBA" id="ARBA00042485"/>
    </source>
</evidence>
<evidence type="ECO:0000313" key="10">
    <source>
        <dbReference type="EMBL" id="MDE49413.1"/>
    </source>
</evidence>
<dbReference type="InterPro" id="IPR000744">
    <property type="entry name" value="NSF_attach"/>
</dbReference>
<dbReference type="GO" id="GO:0005774">
    <property type="term" value="C:vacuolar membrane"/>
    <property type="evidence" value="ECO:0007669"/>
    <property type="project" value="TreeGrafter"/>
</dbReference>
<sequence length="306" mass="33892">MASISTRVDEANKFLESGHRFMKTSLLKWSPDYDNAANQYVQAAMAFKGAGLHQKAIEANELAIKSYLATQHSAFQAAKCMEQAALSAKELGNHQSVAQYYRRAIDLYKTLGQLDTAISVTERAAKALASHLPTMAADLYIQASEAAVIEDRYRQAAEYCNKAAVLYIRAKEYRRAANIATEEINCYVQANDTRTSNRTAIGLILIHLADNNIVGATEALKRCQMDDEVYHLAHNLVTGFDKKDAKLLNPTLNNSYFRNLDTEFAKIARDILNEHGKVVETTSNDPNSASQDPADNIPDVDENALL</sequence>
<comment type="similarity">
    <text evidence="2">Belongs to the SNAP family.</text>
</comment>
<dbReference type="GO" id="GO:0006886">
    <property type="term" value="P:intracellular protein transport"/>
    <property type="evidence" value="ECO:0007669"/>
    <property type="project" value="InterPro"/>
</dbReference>
<proteinExistence type="inferred from homology"/>
<organism evidence="10">
    <name type="scientific">Aceria tosichella</name>
    <name type="common">wheat curl mite</name>
    <dbReference type="NCBI Taxonomy" id="561515"/>
    <lineage>
        <taxon>Eukaryota</taxon>
        <taxon>Metazoa</taxon>
        <taxon>Ecdysozoa</taxon>
        <taxon>Arthropoda</taxon>
        <taxon>Chelicerata</taxon>
        <taxon>Arachnida</taxon>
        <taxon>Acari</taxon>
        <taxon>Acariformes</taxon>
        <taxon>Trombidiformes</taxon>
        <taxon>Prostigmata</taxon>
        <taxon>Eupodina</taxon>
        <taxon>Eriophyoidea</taxon>
        <taxon>Eriophyidae</taxon>
        <taxon>Eriophyinae</taxon>
        <taxon>Aceriini</taxon>
        <taxon>Aceria</taxon>
    </lineage>
</organism>
<keyword evidence="6" id="KW-0472">Membrane</keyword>
<evidence type="ECO:0000256" key="5">
    <source>
        <dbReference type="ARBA" id="ARBA00022927"/>
    </source>
</evidence>